<dbReference type="EMBL" id="GEEE01017996">
    <property type="protein sequence ID" value="JAP45229.1"/>
    <property type="molecule type" value="Transcribed_RNA"/>
</dbReference>
<evidence type="ECO:0000313" key="2">
    <source>
        <dbReference type="EMBL" id="JAP45229.1"/>
    </source>
</evidence>
<name>A0A0X3NZY4_SCHSO</name>
<feature type="compositionally biased region" description="Low complexity" evidence="1">
    <location>
        <begin position="95"/>
        <end position="104"/>
    </location>
</feature>
<organism evidence="2">
    <name type="scientific">Schistocephalus solidus</name>
    <name type="common">Tapeworm</name>
    <dbReference type="NCBI Taxonomy" id="70667"/>
    <lineage>
        <taxon>Eukaryota</taxon>
        <taxon>Metazoa</taxon>
        <taxon>Spiralia</taxon>
        <taxon>Lophotrochozoa</taxon>
        <taxon>Platyhelminthes</taxon>
        <taxon>Cestoda</taxon>
        <taxon>Eucestoda</taxon>
        <taxon>Diphyllobothriidea</taxon>
        <taxon>Diphyllobothriidae</taxon>
        <taxon>Schistocephalus</taxon>
    </lineage>
</organism>
<proteinExistence type="predicted"/>
<reference evidence="2" key="1">
    <citation type="submission" date="2016-01" db="EMBL/GenBank/DDBJ databases">
        <title>Reference transcriptome for the parasite Schistocephalus solidus: insights into the molecular evolution of parasitism.</title>
        <authorList>
            <person name="Hebert F.O."/>
            <person name="Grambauer S."/>
            <person name="Barber I."/>
            <person name="Landry C.R."/>
            <person name="Aubin-Horth N."/>
        </authorList>
    </citation>
    <scope>NUCLEOTIDE SEQUENCE</scope>
</reference>
<dbReference type="AlphaFoldDB" id="A0A0X3NZY4"/>
<feature type="region of interest" description="Disordered" evidence="1">
    <location>
        <begin position="86"/>
        <end position="117"/>
    </location>
</feature>
<protein>
    <submittedName>
        <fullName evidence="2">Uncharacterized protein</fullName>
    </submittedName>
</protein>
<accession>A0A0X3NZY4</accession>
<sequence>MTKVDPVFQSTFQPDITASSAQELLVYPSSTRQHGALTASVRASALQISFSSLKTQLEKADVEYQVGVQILASALEQLSGETVGRTCDIPDRPPEANNGAAAEATQRGRTDQNHPHAKLGTMYKIPRAKWKRRYLIAYWWNERPVLIFRVFKMKTGVHI</sequence>
<gene>
    <name evidence="2" type="ORF">TR136924</name>
</gene>
<evidence type="ECO:0000256" key="1">
    <source>
        <dbReference type="SAM" id="MobiDB-lite"/>
    </source>
</evidence>